<reference evidence="4 5" key="1">
    <citation type="submission" date="2019-06" db="EMBL/GenBank/DDBJ databases">
        <title>WGS assembly of Gossypium darwinii.</title>
        <authorList>
            <person name="Chen Z.J."/>
            <person name="Sreedasyam A."/>
            <person name="Ando A."/>
            <person name="Song Q."/>
            <person name="De L."/>
            <person name="Hulse-Kemp A."/>
            <person name="Ding M."/>
            <person name="Ye W."/>
            <person name="Kirkbride R."/>
            <person name="Jenkins J."/>
            <person name="Plott C."/>
            <person name="Lovell J."/>
            <person name="Lin Y.-M."/>
            <person name="Vaughn R."/>
            <person name="Liu B."/>
            <person name="Li W."/>
            <person name="Simpson S."/>
            <person name="Scheffler B."/>
            <person name="Saski C."/>
            <person name="Grover C."/>
            <person name="Hu G."/>
            <person name="Conover J."/>
            <person name="Carlson J."/>
            <person name="Shu S."/>
            <person name="Boston L."/>
            <person name="Williams M."/>
            <person name="Peterson D."/>
            <person name="Mcgee K."/>
            <person name="Jones D."/>
            <person name="Wendel J."/>
            <person name="Stelly D."/>
            <person name="Grimwood J."/>
            <person name="Schmutz J."/>
        </authorList>
    </citation>
    <scope>NUCLEOTIDE SEQUENCE [LARGE SCALE GENOMIC DNA]</scope>
    <source>
        <strain evidence="4">1808015.09</strain>
    </source>
</reference>
<accession>A0A5D2DYV9</accession>
<dbReference type="PANTHER" id="PTHR10492">
    <property type="match status" value="1"/>
</dbReference>
<evidence type="ECO:0000313" key="4">
    <source>
        <dbReference type="EMBL" id="TYG86296.1"/>
    </source>
</evidence>
<dbReference type="GO" id="GO:0000723">
    <property type="term" value="P:telomere maintenance"/>
    <property type="evidence" value="ECO:0007669"/>
    <property type="project" value="InterPro"/>
</dbReference>
<dbReference type="Pfam" id="PF05970">
    <property type="entry name" value="PIF1"/>
    <property type="match status" value="1"/>
</dbReference>
<proteinExistence type="inferred from homology"/>
<keyword evidence="1" id="KW-0347">Helicase</keyword>
<dbReference type="PANTHER" id="PTHR10492:SF90">
    <property type="entry name" value="ATP-DEPENDENT DNA HELICASE"/>
    <property type="match status" value="1"/>
</dbReference>
<keyword evidence="2" id="KW-1133">Transmembrane helix</keyword>
<evidence type="ECO:0000256" key="2">
    <source>
        <dbReference type="SAM" id="Phobius"/>
    </source>
</evidence>
<sequence>MMNCTKDLIVTRKPIYNAIVNYIYNWFGGFFFVYGSDGTRKTFLYTQLFLNLDLKKKYYYFASSRIASLFFPCGRIAHSNFKIILKLDKDSCCDVKKGSPLAKLLNKSSL</sequence>
<comment type="cofactor">
    <cofactor evidence="1">
        <name>Mg(2+)</name>
        <dbReference type="ChEBI" id="CHEBI:18420"/>
    </cofactor>
</comment>
<keyword evidence="1" id="KW-0547">Nucleotide-binding</keyword>
<keyword evidence="1" id="KW-0233">DNA recombination</keyword>
<keyword evidence="1" id="KW-0234">DNA repair</keyword>
<gene>
    <name evidence="4" type="ORF">ES288_A13G123400v1</name>
</gene>
<feature type="transmembrane region" description="Helical" evidence="2">
    <location>
        <begin position="15"/>
        <end position="34"/>
    </location>
</feature>
<protein>
    <recommendedName>
        <fullName evidence="1">ATP-dependent DNA helicase</fullName>
        <ecNumber evidence="1">5.6.2.3</ecNumber>
    </recommendedName>
</protein>
<dbReference type="InterPro" id="IPR010285">
    <property type="entry name" value="DNA_helicase_pif1-like_DEAD"/>
</dbReference>
<keyword evidence="2" id="KW-0812">Transmembrane</keyword>
<dbReference type="GO" id="GO:0006281">
    <property type="term" value="P:DNA repair"/>
    <property type="evidence" value="ECO:0007669"/>
    <property type="project" value="UniProtKB-KW"/>
</dbReference>
<evidence type="ECO:0000256" key="1">
    <source>
        <dbReference type="RuleBase" id="RU363044"/>
    </source>
</evidence>
<feature type="domain" description="DNA helicase Pif1-like DEAD-box helicase" evidence="3">
    <location>
        <begin position="12"/>
        <end position="110"/>
    </location>
</feature>
<name>A0A5D2DYV9_GOSDA</name>
<dbReference type="EMBL" id="CM017700">
    <property type="protein sequence ID" value="TYG86296.1"/>
    <property type="molecule type" value="Genomic_DNA"/>
</dbReference>
<evidence type="ECO:0000259" key="3">
    <source>
        <dbReference type="Pfam" id="PF05970"/>
    </source>
</evidence>
<evidence type="ECO:0000313" key="5">
    <source>
        <dbReference type="Proteomes" id="UP000323506"/>
    </source>
</evidence>
<keyword evidence="5" id="KW-1185">Reference proteome</keyword>
<keyword evidence="1" id="KW-0378">Hydrolase</keyword>
<dbReference type="GO" id="GO:0006310">
    <property type="term" value="P:DNA recombination"/>
    <property type="evidence" value="ECO:0007669"/>
    <property type="project" value="UniProtKB-KW"/>
</dbReference>
<comment type="similarity">
    <text evidence="1">Belongs to the helicase family.</text>
</comment>
<keyword evidence="1" id="KW-0227">DNA damage</keyword>
<dbReference type="GO" id="GO:0043139">
    <property type="term" value="F:5'-3' DNA helicase activity"/>
    <property type="evidence" value="ECO:0007669"/>
    <property type="project" value="UniProtKB-EC"/>
</dbReference>
<comment type="catalytic activity">
    <reaction evidence="1">
        <text>ATP + H2O = ADP + phosphate + H(+)</text>
        <dbReference type="Rhea" id="RHEA:13065"/>
        <dbReference type="ChEBI" id="CHEBI:15377"/>
        <dbReference type="ChEBI" id="CHEBI:15378"/>
        <dbReference type="ChEBI" id="CHEBI:30616"/>
        <dbReference type="ChEBI" id="CHEBI:43474"/>
        <dbReference type="ChEBI" id="CHEBI:456216"/>
        <dbReference type="EC" id="5.6.2.3"/>
    </reaction>
</comment>
<organism evidence="4 5">
    <name type="scientific">Gossypium darwinii</name>
    <name type="common">Darwin's cotton</name>
    <name type="synonym">Gossypium barbadense var. darwinii</name>
    <dbReference type="NCBI Taxonomy" id="34276"/>
    <lineage>
        <taxon>Eukaryota</taxon>
        <taxon>Viridiplantae</taxon>
        <taxon>Streptophyta</taxon>
        <taxon>Embryophyta</taxon>
        <taxon>Tracheophyta</taxon>
        <taxon>Spermatophyta</taxon>
        <taxon>Magnoliopsida</taxon>
        <taxon>eudicotyledons</taxon>
        <taxon>Gunneridae</taxon>
        <taxon>Pentapetalae</taxon>
        <taxon>rosids</taxon>
        <taxon>malvids</taxon>
        <taxon>Malvales</taxon>
        <taxon>Malvaceae</taxon>
        <taxon>Malvoideae</taxon>
        <taxon>Gossypium</taxon>
    </lineage>
</organism>
<dbReference type="GO" id="GO:0005524">
    <property type="term" value="F:ATP binding"/>
    <property type="evidence" value="ECO:0007669"/>
    <property type="project" value="UniProtKB-KW"/>
</dbReference>
<keyword evidence="1" id="KW-0067">ATP-binding</keyword>
<keyword evidence="2" id="KW-0472">Membrane</keyword>
<dbReference type="AlphaFoldDB" id="A0A5D2DYV9"/>
<dbReference type="Proteomes" id="UP000323506">
    <property type="component" value="Chromosome A13"/>
</dbReference>
<dbReference type="EC" id="5.6.2.3" evidence="1"/>
<dbReference type="GO" id="GO:0016887">
    <property type="term" value="F:ATP hydrolysis activity"/>
    <property type="evidence" value="ECO:0007669"/>
    <property type="project" value="RHEA"/>
</dbReference>